<sequence length="1037" mass="115886">MSLVHVFGFGLRVGHLLWMLCYWILYVISMNWFLNNTGIVETKSGLTLGDGFLPKMCFKWWEKIFKIHHHYYHCIGSKSIRKRWWKRVLLCWVLGWTLASLWIFCYMNSQATDKRKETLASMCDERARMLQDQFNVSMNHVQAMAILISTFHHGKFPSAIDQRTFARYTERTAFERPLTSGVAYAVRVLHSEREQFEKQQGWTIKMMDSLEKNPVHKDEYAQDTSEPSPVQEEYAPVIFAQDTVSHVVSLDMLSGEEDRENVLRARVSGKGVLTAPFPLLKTNRLGVILTFAVYKRDLPSNATPNERIQATDGYLGGIFDIESLVEKLLQQLASKQTILVNVYDTTNYSHPISMYGSNVSDDGLKHVSSLNFGDPFRKHEMHCRFKHKPPWPWLAITTSFGILVIAMLIGYIFHATVNRIAKVEDDYHEMMELKKRAEAADVAKSQFLATVSHEIRTPMNGVLGMLHMLMDTDLDVTQQDYVRTAQASGKALVSLINEVLDQAKIESGKLELEAVCFDLRAILDDVLSLFSGKSQEKGIELAVYISDRVPEMLIGDPGRFRQIITNLMGNSIKFTDKGHIFVTVHLVEELIDSIDVETETSSKNTLSGFPVAEKRNSWRGFRAFSREGSTCHVSSSSSSDHISLIVSVEDTGVGIPLEAQPRIFTPFMQVGPSISRTHGGTGIGLSISKCLVNLMNGEIGFSSIPKIGATFTFTAVFTNACGNSNEYKSQQINNQPNTASSEFQGMRAVVVDPRAVRAKVSRYHIERLGIHVQVAPDLNQCLSTINNGNAVVNMILVEQEVWDKDSGGKALAISDLKNDQGVSAKLFLLANSISSPRANALSSGVHAPTAIMKPLRASMLAASLQRVMGVSNKGNNPCNGELPSLSLRNLLRGRKILVIDDNAVNLKVAAGALKRYGADVVCEDSGMKAMKLLKPPHNFDACFMDIQMPGMDGFEATKRIRDMEKDFNDRTQRGEVTAEACENILNWHVPILAMTADVIQATHEACTEAGMDGYVSKPFEAEQLYREVSRFLQFTPY</sequence>
<dbReference type="InterPro" id="IPR050956">
    <property type="entry name" value="2C_system_His_kinase"/>
</dbReference>
<feature type="transmembrane region" description="Helical" evidence="13">
    <location>
        <begin position="16"/>
        <end position="34"/>
    </location>
</feature>
<dbReference type="SMART" id="SM01079">
    <property type="entry name" value="CHASE"/>
    <property type="match status" value="1"/>
</dbReference>
<dbReference type="GO" id="GO:0005789">
    <property type="term" value="C:endoplasmic reticulum membrane"/>
    <property type="evidence" value="ECO:0007669"/>
    <property type="project" value="UniProtKB-SubCell"/>
</dbReference>
<dbReference type="GO" id="GO:1901701">
    <property type="term" value="P:cellular response to oxygen-containing compound"/>
    <property type="evidence" value="ECO:0007669"/>
    <property type="project" value="UniProtKB-ARBA"/>
</dbReference>
<feature type="transmembrane region" description="Helical" evidence="13">
    <location>
        <begin position="391"/>
        <end position="413"/>
    </location>
</feature>
<feature type="transmembrane region" description="Helical" evidence="13">
    <location>
        <begin position="88"/>
        <end position="109"/>
    </location>
</feature>
<reference evidence="17" key="1">
    <citation type="submission" date="2023-07" db="EMBL/GenBank/DDBJ databases">
        <title>draft genome sequence of fig (Ficus carica).</title>
        <authorList>
            <person name="Takahashi T."/>
            <person name="Nishimura K."/>
        </authorList>
    </citation>
    <scope>NUCLEOTIDE SEQUENCE</scope>
</reference>
<dbReference type="FunFam" id="3.30.450.350:FF:000001">
    <property type="entry name" value="Histidine kinase 4"/>
    <property type="match status" value="1"/>
</dbReference>
<dbReference type="PROSITE" id="PS50110">
    <property type="entry name" value="RESPONSE_REGULATORY"/>
    <property type="match status" value="2"/>
</dbReference>
<dbReference type="GO" id="GO:0043424">
    <property type="term" value="F:protein histidine kinase binding"/>
    <property type="evidence" value="ECO:0007669"/>
    <property type="project" value="UniProtKB-ARBA"/>
</dbReference>
<dbReference type="PANTHER" id="PTHR43719">
    <property type="entry name" value="TWO-COMPONENT HISTIDINE KINASE"/>
    <property type="match status" value="1"/>
</dbReference>
<dbReference type="InterPro" id="IPR004358">
    <property type="entry name" value="Sig_transdc_His_kin-like_C"/>
</dbReference>
<dbReference type="EMBL" id="BTGU01000030">
    <property type="protein sequence ID" value="GMN49262.1"/>
    <property type="molecule type" value="Genomic_DNA"/>
</dbReference>
<keyword evidence="5" id="KW-0808">Transferase</keyword>
<keyword evidence="7" id="KW-0418">Kinase</keyword>
<evidence type="ECO:0000256" key="5">
    <source>
        <dbReference type="ARBA" id="ARBA00022679"/>
    </source>
</evidence>
<comment type="caution">
    <text evidence="12">Lacks conserved residue(s) required for the propagation of feature annotation.</text>
</comment>
<dbReference type="SMART" id="SM00388">
    <property type="entry name" value="HisKA"/>
    <property type="match status" value="1"/>
</dbReference>
<keyword evidence="8" id="KW-0256">Endoplasmic reticulum</keyword>
<dbReference type="InterPro" id="IPR001789">
    <property type="entry name" value="Sig_transdc_resp-reg_receiver"/>
</dbReference>
<dbReference type="GO" id="GO:0005634">
    <property type="term" value="C:nucleus"/>
    <property type="evidence" value="ECO:0007669"/>
    <property type="project" value="TreeGrafter"/>
</dbReference>
<evidence type="ECO:0000256" key="3">
    <source>
        <dbReference type="ARBA" id="ARBA00012438"/>
    </source>
</evidence>
<dbReference type="GO" id="GO:0010029">
    <property type="term" value="P:regulation of seed germination"/>
    <property type="evidence" value="ECO:0007669"/>
    <property type="project" value="UniProtKB-ARBA"/>
</dbReference>
<protein>
    <recommendedName>
        <fullName evidence="3">histidine kinase</fullName>
        <ecNumber evidence="3">2.7.13.3</ecNumber>
    </recommendedName>
</protein>
<dbReference type="Gene3D" id="3.40.50.2300">
    <property type="match status" value="1"/>
</dbReference>
<evidence type="ECO:0000313" key="17">
    <source>
        <dbReference type="EMBL" id="GMN49262.1"/>
    </source>
</evidence>
<evidence type="ECO:0000313" key="18">
    <source>
        <dbReference type="Proteomes" id="UP001187192"/>
    </source>
</evidence>
<dbReference type="InterPro" id="IPR036097">
    <property type="entry name" value="HisK_dim/P_sf"/>
</dbReference>
<keyword evidence="9 13" id="KW-1133">Transmembrane helix</keyword>
<dbReference type="InterPro" id="IPR042240">
    <property type="entry name" value="CHASE_sf"/>
</dbReference>
<dbReference type="InterPro" id="IPR003661">
    <property type="entry name" value="HisK_dim/P_dom"/>
</dbReference>
<keyword evidence="11" id="KW-0675">Receptor</keyword>
<dbReference type="FunFam" id="1.10.287.130:FF:000015">
    <property type="entry name" value="Histidine kinase 4"/>
    <property type="match status" value="1"/>
</dbReference>
<dbReference type="PANTHER" id="PTHR43719:SF73">
    <property type="entry name" value="HISTIDINE KINASE 3"/>
    <property type="match status" value="1"/>
</dbReference>
<evidence type="ECO:0000256" key="9">
    <source>
        <dbReference type="ARBA" id="ARBA00022989"/>
    </source>
</evidence>
<dbReference type="GO" id="GO:0048509">
    <property type="term" value="P:regulation of meristem development"/>
    <property type="evidence" value="ECO:0007669"/>
    <property type="project" value="UniProtKB-ARBA"/>
</dbReference>
<dbReference type="Gene3D" id="3.30.565.10">
    <property type="entry name" value="Histidine kinase-like ATPase, C-terminal domain"/>
    <property type="match status" value="1"/>
</dbReference>
<keyword evidence="4 12" id="KW-0597">Phosphoprotein</keyword>
<dbReference type="GO" id="GO:0033554">
    <property type="term" value="P:cellular response to stress"/>
    <property type="evidence" value="ECO:0007669"/>
    <property type="project" value="UniProtKB-ARBA"/>
</dbReference>
<dbReference type="CDD" id="cd17546">
    <property type="entry name" value="REC_hyHK_CKI1_RcsC-like"/>
    <property type="match status" value="1"/>
</dbReference>
<dbReference type="GO" id="GO:0009414">
    <property type="term" value="P:response to water deprivation"/>
    <property type="evidence" value="ECO:0007669"/>
    <property type="project" value="UniProtKB-ARBA"/>
</dbReference>
<name>A0AA88A9Q8_FICCA</name>
<dbReference type="SMART" id="SM00387">
    <property type="entry name" value="HATPase_c"/>
    <property type="match status" value="1"/>
</dbReference>
<dbReference type="InterPro" id="IPR006189">
    <property type="entry name" value="CHASE_dom"/>
</dbReference>
<gene>
    <name evidence="17" type="ORF">TIFTF001_018428</name>
</gene>
<feature type="domain" description="Histidine kinase" evidence="14">
    <location>
        <begin position="450"/>
        <end position="719"/>
    </location>
</feature>
<dbReference type="Pfam" id="PF24896">
    <property type="entry name" value="Receiver_CRE1"/>
    <property type="match status" value="1"/>
</dbReference>
<accession>A0AA88A9Q8</accession>
<dbReference type="Gene3D" id="1.10.287.130">
    <property type="match status" value="1"/>
</dbReference>
<keyword evidence="6 13" id="KW-0812">Transmembrane</keyword>
<dbReference type="Pfam" id="PF00512">
    <property type="entry name" value="HisKA"/>
    <property type="match status" value="1"/>
</dbReference>
<dbReference type="InterPro" id="IPR003594">
    <property type="entry name" value="HATPase_dom"/>
</dbReference>
<feature type="domain" description="Response regulatory" evidence="15">
    <location>
        <begin position="895"/>
        <end position="1032"/>
    </location>
</feature>
<dbReference type="InterPro" id="IPR036890">
    <property type="entry name" value="HATPase_C_sf"/>
</dbReference>
<dbReference type="Gene3D" id="3.30.450.350">
    <property type="entry name" value="CHASE domain"/>
    <property type="match status" value="1"/>
</dbReference>
<evidence type="ECO:0000256" key="6">
    <source>
        <dbReference type="ARBA" id="ARBA00022692"/>
    </source>
</evidence>
<dbReference type="GO" id="GO:0048831">
    <property type="term" value="P:regulation of shoot system development"/>
    <property type="evidence" value="ECO:0007669"/>
    <property type="project" value="UniProtKB-ARBA"/>
</dbReference>
<comment type="catalytic activity">
    <reaction evidence="1">
        <text>ATP + protein L-histidine = ADP + protein N-phospho-L-histidine.</text>
        <dbReference type="EC" id="2.7.13.3"/>
    </reaction>
</comment>
<dbReference type="AlphaFoldDB" id="A0AA88A9Q8"/>
<dbReference type="Gene3D" id="6.10.250.1190">
    <property type="match status" value="1"/>
</dbReference>
<dbReference type="PRINTS" id="PR00344">
    <property type="entry name" value="BCTRLSENSOR"/>
</dbReference>
<dbReference type="Pfam" id="PF02518">
    <property type="entry name" value="HATPase_c"/>
    <property type="match status" value="1"/>
</dbReference>
<dbReference type="SUPFAM" id="SSF52172">
    <property type="entry name" value="CheY-like"/>
    <property type="match status" value="2"/>
</dbReference>
<evidence type="ECO:0000256" key="1">
    <source>
        <dbReference type="ARBA" id="ARBA00000085"/>
    </source>
</evidence>
<dbReference type="Pfam" id="PF00072">
    <property type="entry name" value="Response_reg"/>
    <property type="match status" value="1"/>
</dbReference>
<comment type="caution">
    <text evidence="17">The sequence shown here is derived from an EMBL/GenBank/DDBJ whole genome shotgun (WGS) entry which is preliminary data.</text>
</comment>
<dbReference type="Pfam" id="PF03924">
    <property type="entry name" value="CHASE"/>
    <property type="match status" value="1"/>
</dbReference>
<evidence type="ECO:0000256" key="11">
    <source>
        <dbReference type="ARBA" id="ARBA00023170"/>
    </source>
</evidence>
<organism evidence="17 18">
    <name type="scientific">Ficus carica</name>
    <name type="common">Common fig</name>
    <dbReference type="NCBI Taxonomy" id="3494"/>
    <lineage>
        <taxon>Eukaryota</taxon>
        <taxon>Viridiplantae</taxon>
        <taxon>Streptophyta</taxon>
        <taxon>Embryophyta</taxon>
        <taxon>Tracheophyta</taxon>
        <taxon>Spermatophyta</taxon>
        <taxon>Magnoliopsida</taxon>
        <taxon>eudicotyledons</taxon>
        <taxon>Gunneridae</taxon>
        <taxon>Pentapetalae</taxon>
        <taxon>rosids</taxon>
        <taxon>fabids</taxon>
        <taxon>Rosales</taxon>
        <taxon>Moraceae</taxon>
        <taxon>Ficeae</taxon>
        <taxon>Ficus</taxon>
    </lineage>
</organism>
<dbReference type="PROSITE" id="PS50109">
    <property type="entry name" value="HIS_KIN"/>
    <property type="match status" value="1"/>
</dbReference>
<evidence type="ECO:0000259" key="16">
    <source>
        <dbReference type="PROSITE" id="PS50839"/>
    </source>
</evidence>
<evidence type="ECO:0000256" key="10">
    <source>
        <dbReference type="ARBA" id="ARBA00023136"/>
    </source>
</evidence>
<evidence type="ECO:0000259" key="14">
    <source>
        <dbReference type="PROSITE" id="PS50109"/>
    </source>
</evidence>
<evidence type="ECO:0000256" key="12">
    <source>
        <dbReference type="PROSITE-ProRule" id="PRU00169"/>
    </source>
</evidence>
<proteinExistence type="predicted"/>
<evidence type="ECO:0000256" key="4">
    <source>
        <dbReference type="ARBA" id="ARBA00022553"/>
    </source>
</evidence>
<dbReference type="SUPFAM" id="SSF55874">
    <property type="entry name" value="ATPase domain of HSP90 chaperone/DNA topoisomerase II/histidine kinase"/>
    <property type="match status" value="1"/>
</dbReference>
<dbReference type="InterPro" id="IPR011006">
    <property type="entry name" value="CheY-like_superfamily"/>
</dbReference>
<keyword evidence="10 13" id="KW-0472">Membrane</keyword>
<dbReference type="PROSITE" id="PS50839">
    <property type="entry name" value="CHASE"/>
    <property type="match status" value="1"/>
</dbReference>
<dbReference type="Proteomes" id="UP001187192">
    <property type="component" value="Unassembled WGS sequence"/>
</dbReference>
<dbReference type="InterPro" id="IPR005467">
    <property type="entry name" value="His_kinase_dom"/>
</dbReference>
<feature type="domain" description="CHASE" evidence="16">
    <location>
        <begin position="156"/>
        <end position="382"/>
    </location>
</feature>
<dbReference type="CDD" id="cd16922">
    <property type="entry name" value="HATPase_EvgS-ArcB-TorS-like"/>
    <property type="match status" value="1"/>
</dbReference>
<feature type="domain" description="Response regulatory" evidence="15">
    <location>
        <begin position="747"/>
        <end position="868"/>
    </location>
</feature>
<dbReference type="GO" id="GO:0009884">
    <property type="term" value="F:cytokinin receptor activity"/>
    <property type="evidence" value="ECO:0007669"/>
    <property type="project" value="UniProtKB-ARBA"/>
</dbReference>
<comment type="subcellular location">
    <subcellularLocation>
        <location evidence="2">Endoplasmic reticulum membrane</location>
        <topology evidence="2">Multi-pass membrane protein</topology>
    </subcellularLocation>
</comment>
<dbReference type="CDD" id="cd00082">
    <property type="entry name" value="HisKA"/>
    <property type="match status" value="1"/>
</dbReference>
<evidence type="ECO:0000256" key="8">
    <source>
        <dbReference type="ARBA" id="ARBA00022824"/>
    </source>
</evidence>
<dbReference type="EC" id="2.7.13.3" evidence="3"/>
<evidence type="ECO:0000256" key="13">
    <source>
        <dbReference type="SAM" id="Phobius"/>
    </source>
</evidence>
<feature type="modified residue" description="4-aspartylphosphate" evidence="12">
    <location>
        <position position="945"/>
    </location>
</feature>
<dbReference type="SMART" id="SM00448">
    <property type="entry name" value="REC"/>
    <property type="match status" value="1"/>
</dbReference>
<evidence type="ECO:0000259" key="15">
    <source>
        <dbReference type="PROSITE" id="PS50110"/>
    </source>
</evidence>
<evidence type="ECO:0000256" key="2">
    <source>
        <dbReference type="ARBA" id="ARBA00004477"/>
    </source>
</evidence>
<dbReference type="InterPro" id="IPR056839">
    <property type="entry name" value="Receiver_AHK4/CRE1_1st"/>
</dbReference>
<dbReference type="SUPFAM" id="SSF47384">
    <property type="entry name" value="Homodimeric domain of signal transducing histidine kinase"/>
    <property type="match status" value="1"/>
</dbReference>
<dbReference type="GO" id="GO:0000155">
    <property type="term" value="F:phosphorelay sensor kinase activity"/>
    <property type="evidence" value="ECO:0007669"/>
    <property type="project" value="InterPro"/>
</dbReference>
<keyword evidence="18" id="KW-1185">Reference proteome</keyword>
<evidence type="ECO:0000256" key="7">
    <source>
        <dbReference type="ARBA" id="ARBA00022777"/>
    </source>
</evidence>
<dbReference type="GO" id="GO:0006970">
    <property type="term" value="P:response to osmotic stress"/>
    <property type="evidence" value="ECO:0007669"/>
    <property type="project" value="UniProtKB-ARBA"/>
</dbReference>